<dbReference type="AlphaFoldDB" id="A0A328CAV1"/>
<dbReference type="EMBL" id="QHKO01000001">
    <property type="protein sequence ID" value="RAL25148.1"/>
    <property type="molecule type" value="Genomic_DNA"/>
</dbReference>
<sequence length="173" mass="19564">MQLPDLQGFWQDSDYGRREYVDEPPSDGMVAEVERELGYRLPEAYVALARIQNGGIPERTSHRTREATSWAEDHIAITGIYSIGRAKRCSLLGGFGSRFWIEEWGYPEIGIYFADCPSAGHDMMCLDYRECGPEGEPRVVHVDQEGDYAITPVAESFEAFIRGLESDEAFDLE</sequence>
<dbReference type="SUPFAM" id="SSF160631">
    <property type="entry name" value="SMI1/KNR4-like"/>
    <property type="match status" value="1"/>
</dbReference>
<reference evidence="2 3" key="1">
    <citation type="submission" date="2018-05" db="EMBL/GenBank/DDBJ databases">
        <title>Lujinxingia marina gen. nov. sp. nov., a new facultative anaerobic member of the class Deltaproteobacteria, and proposal of Lujinxingaceae fam. nov.</title>
        <authorList>
            <person name="Li C.-M."/>
        </authorList>
    </citation>
    <scope>NUCLEOTIDE SEQUENCE [LARGE SCALE GENOMIC DNA]</scope>
    <source>
        <strain evidence="2 3">B210</strain>
    </source>
</reference>
<dbReference type="RefSeq" id="WP_111728320.1">
    <property type="nucleotide sequence ID" value="NZ_QHKO01000001.1"/>
</dbReference>
<protein>
    <submittedName>
        <fullName evidence="2">SMI1/KNR4 family protein</fullName>
    </submittedName>
</protein>
<gene>
    <name evidence="2" type="ORF">DL240_02750</name>
</gene>
<dbReference type="Gene3D" id="3.40.1580.10">
    <property type="entry name" value="SMI1/KNR4-like"/>
    <property type="match status" value="1"/>
</dbReference>
<accession>A0A328CAV1</accession>
<dbReference type="Proteomes" id="UP000249169">
    <property type="component" value="Unassembled WGS sequence"/>
</dbReference>
<dbReference type="InterPro" id="IPR018958">
    <property type="entry name" value="Knr4/Smi1-like_dom"/>
</dbReference>
<feature type="domain" description="Knr4/Smi1-like" evidence="1">
    <location>
        <begin position="24"/>
        <end position="163"/>
    </location>
</feature>
<proteinExistence type="predicted"/>
<evidence type="ECO:0000313" key="3">
    <source>
        <dbReference type="Proteomes" id="UP000249169"/>
    </source>
</evidence>
<keyword evidence="3" id="KW-1185">Reference proteome</keyword>
<dbReference type="SMART" id="SM00860">
    <property type="entry name" value="SMI1_KNR4"/>
    <property type="match status" value="1"/>
</dbReference>
<organism evidence="2 3">
    <name type="scientific">Lujinxingia litoralis</name>
    <dbReference type="NCBI Taxonomy" id="2211119"/>
    <lineage>
        <taxon>Bacteria</taxon>
        <taxon>Deltaproteobacteria</taxon>
        <taxon>Bradymonadales</taxon>
        <taxon>Lujinxingiaceae</taxon>
        <taxon>Lujinxingia</taxon>
    </lineage>
</organism>
<name>A0A328CAV1_9DELT</name>
<dbReference type="OrthoDB" id="4827574at2"/>
<evidence type="ECO:0000259" key="1">
    <source>
        <dbReference type="SMART" id="SM00860"/>
    </source>
</evidence>
<dbReference type="InterPro" id="IPR037883">
    <property type="entry name" value="Knr4/Smi1-like_sf"/>
</dbReference>
<comment type="caution">
    <text evidence="2">The sequence shown here is derived from an EMBL/GenBank/DDBJ whole genome shotgun (WGS) entry which is preliminary data.</text>
</comment>
<dbReference type="Pfam" id="PF09346">
    <property type="entry name" value="SMI1_KNR4"/>
    <property type="match status" value="1"/>
</dbReference>
<evidence type="ECO:0000313" key="2">
    <source>
        <dbReference type="EMBL" id="RAL25148.1"/>
    </source>
</evidence>